<proteinExistence type="predicted"/>
<organism evidence="1 2">
    <name type="scientific">Ceratopteris richardii</name>
    <name type="common">Triangle waterfern</name>
    <dbReference type="NCBI Taxonomy" id="49495"/>
    <lineage>
        <taxon>Eukaryota</taxon>
        <taxon>Viridiplantae</taxon>
        <taxon>Streptophyta</taxon>
        <taxon>Embryophyta</taxon>
        <taxon>Tracheophyta</taxon>
        <taxon>Polypodiopsida</taxon>
        <taxon>Polypodiidae</taxon>
        <taxon>Polypodiales</taxon>
        <taxon>Pteridineae</taxon>
        <taxon>Pteridaceae</taxon>
        <taxon>Parkerioideae</taxon>
        <taxon>Ceratopteris</taxon>
    </lineage>
</organism>
<reference evidence="1" key="1">
    <citation type="submission" date="2021-08" db="EMBL/GenBank/DDBJ databases">
        <title>WGS assembly of Ceratopteris richardii.</title>
        <authorList>
            <person name="Marchant D.B."/>
            <person name="Chen G."/>
            <person name="Jenkins J."/>
            <person name="Shu S."/>
            <person name="Leebens-Mack J."/>
            <person name="Grimwood J."/>
            <person name="Schmutz J."/>
            <person name="Soltis P."/>
            <person name="Soltis D."/>
            <person name="Chen Z.-H."/>
        </authorList>
    </citation>
    <scope>NUCLEOTIDE SEQUENCE</scope>
    <source>
        <strain evidence="1">Whitten #5841</strain>
        <tissue evidence="1">Leaf</tissue>
    </source>
</reference>
<evidence type="ECO:0000313" key="2">
    <source>
        <dbReference type="Proteomes" id="UP000825935"/>
    </source>
</evidence>
<dbReference type="Proteomes" id="UP000825935">
    <property type="component" value="Chromosome 21"/>
</dbReference>
<protein>
    <submittedName>
        <fullName evidence="1">Uncharacterized protein</fullName>
    </submittedName>
</protein>
<dbReference type="OrthoDB" id="1938712at2759"/>
<dbReference type="EMBL" id="CM035426">
    <property type="protein sequence ID" value="KAH7314928.1"/>
    <property type="molecule type" value="Genomic_DNA"/>
</dbReference>
<dbReference type="AlphaFoldDB" id="A0A8T2S8N5"/>
<sequence length="48" mass="5685">MQCKHVCLLHLLHIPDSKWTFLSMVFVMGLPQTHRGHVSIWIIVDRFI</sequence>
<name>A0A8T2S8N5_CERRI</name>
<gene>
    <name evidence="1" type="ORF">KP509_21G027600</name>
</gene>
<keyword evidence="2" id="KW-1185">Reference proteome</keyword>
<evidence type="ECO:0000313" key="1">
    <source>
        <dbReference type="EMBL" id="KAH7314928.1"/>
    </source>
</evidence>
<accession>A0A8T2S8N5</accession>
<comment type="caution">
    <text evidence="1">The sequence shown here is derived from an EMBL/GenBank/DDBJ whole genome shotgun (WGS) entry which is preliminary data.</text>
</comment>